<sequence>MMHSRPCNTHMIGRPADSFPLFVLVKQPVRRLLRKDKALKHRSEANSLCALIRAHPSLLSMDTDPEPAVLAILLALATFYLLRYYRSPDVSPSVTVLIYISWLLGFAGVFLLPYDLGDVQVYHRSLPWILKVWKGIYWSTFILTWLVLPIVFSYLESGYFTPRDRILDALRDQLRMAFIALVALVGFCIYLVAQRYTLAGAEGLLMALGNTYGLLFVVVLLGNGLVEVPRKLWKSSFPDQELKRLYFRSSLVDSDLHDAVCVLSDVEAEVSALREQLRQSPPAGEELALELDACMKILQDTRASFRHRPEDMTLGMLLPRTPFGVNSHPTSGPPPSLAHLAGLHARLKKAQLRVQVLKKQRDAVISKVEVIEAVCQGALPYPSDVKAGDGEGCCAALGAWASHLGTVLAWYWLTTLSHCTLRLLAILGWFLTVCFLWSQVFLGSPYALSPYGAFQQAFGTSSPFAIQLAIAVPLAYVSICTYRSLFKFKLFGEFSLQGPHQSLAGPLLVNAQYLIRLQFPLAYNFLLMLRSPSSKQTAFRHLMSNMAVVPLLGRGFSVYAPLMMVVLAAFTYFRGYARLLRLVGAYHEDLISGEEQEEMIQQGRSLARRRRYPLPSAGGNNRPGRGEDGFASGSVSLSGSGGGGKATTGTMRVQQELPPGPLRGSTAAYTQLKT</sequence>
<feature type="transmembrane region" description="Helical" evidence="8">
    <location>
        <begin position="176"/>
        <end position="193"/>
    </location>
</feature>
<dbReference type="InterPro" id="IPR006876">
    <property type="entry name" value="LMBR1-like_membr_prot"/>
</dbReference>
<dbReference type="PANTHER" id="PTHR21355:SF0">
    <property type="entry name" value="G-PROTEIN COUPLED RECEPTOR-ASSOCIATED PROTEIN LMBRD2"/>
    <property type="match status" value="1"/>
</dbReference>
<gene>
    <name evidence="9" type="ORF">Naga_100032g43</name>
</gene>
<feature type="transmembrane region" description="Helical" evidence="8">
    <location>
        <begin position="97"/>
        <end position="116"/>
    </location>
</feature>
<proteinExistence type="inferred from homology"/>
<keyword evidence="6" id="KW-0175">Coiled coil</keyword>
<dbReference type="OrthoDB" id="203099at2759"/>
<name>W7TPT9_9STRA</name>
<keyword evidence="10" id="KW-1185">Reference proteome</keyword>
<evidence type="ECO:0000313" key="9">
    <source>
        <dbReference type="EMBL" id="EWM25498.1"/>
    </source>
</evidence>
<evidence type="ECO:0000256" key="3">
    <source>
        <dbReference type="ARBA" id="ARBA00022692"/>
    </source>
</evidence>
<comment type="similarity">
    <text evidence="2">Belongs to the LIMR family.</text>
</comment>
<evidence type="ECO:0000256" key="4">
    <source>
        <dbReference type="ARBA" id="ARBA00022989"/>
    </source>
</evidence>
<feature type="transmembrane region" description="Helical" evidence="8">
    <location>
        <begin position="464"/>
        <end position="486"/>
    </location>
</feature>
<dbReference type="GO" id="GO:0016020">
    <property type="term" value="C:membrane"/>
    <property type="evidence" value="ECO:0007669"/>
    <property type="project" value="UniProtKB-SubCell"/>
</dbReference>
<evidence type="ECO:0000313" key="10">
    <source>
        <dbReference type="Proteomes" id="UP000019335"/>
    </source>
</evidence>
<keyword evidence="5 8" id="KW-0472">Membrane</keyword>
<dbReference type="InterPro" id="IPR051584">
    <property type="entry name" value="GPCR-associated_LMBR1"/>
</dbReference>
<dbReference type="Proteomes" id="UP000019335">
    <property type="component" value="Chromosome 11"/>
</dbReference>
<feature type="region of interest" description="Disordered" evidence="7">
    <location>
        <begin position="603"/>
        <end position="674"/>
    </location>
</feature>
<dbReference type="EMBL" id="AZIL01000931">
    <property type="protein sequence ID" value="EWM25498.1"/>
    <property type="molecule type" value="Genomic_DNA"/>
</dbReference>
<organism evidence="9 10">
    <name type="scientific">Nannochloropsis gaditana</name>
    <dbReference type="NCBI Taxonomy" id="72520"/>
    <lineage>
        <taxon>Eukaryota</taxon>
        <taxon>Sar</taxon>
        <taxon>Stramenopiles</taxon>
        <taxon>Ochrophyta</taxon>
        <taxon>Eustigmatophyceae</taxon>
        <taxon>Eustigmatales</taxon>
        <taxon>Monodopsidaceae</taxon>
        <taxon>Nannochloropsis</taxon>
    </lineage>
</organism>
<feature type="transmembrane region" description="Helical" evidence="8">
    <location>
        <begin position="205"/>
        <end position="226"/>
    </location>
</feature>
<evidence type="ECO:0000256" key="2">
    <source>
        <dbReference type="ARBA" id="ARBA00010487"/>
    </source>
</evidence>
<evidence type="ECO:0000256" key="7">
    <source>
        <dbReference type="SAM" id="MobiDB-lite"/>
    </source>
</evidence>
<keyword evidence="4 8" id="KW-1133">Transmembrane helix</keyword>
<comment type="caution">
    <text evidence="9">The sequence shown here is derived from an EMBL/GenBank/DDBJ whole genome shotgun (WGS) entry which is preliminary data.</text>
</comment>
<evidence type="ECO:0000256" key="5">
    <source>
        <dbReference type="ARBA" id="ARBA00023136"/>
    </source>
</evidence>
<feature type="transmembrane region" description="Helical" evidence="8">
    <location>
        <begin position="68"/>
        <end position="85"/>
    </location>
</feature>
<evidence type="ECO:0000256" key="1">
    <source>
        <dbReference type="ARBA" id="ARBA00004141"/>
    </source>
</evidence>
<feature type="coiled-coil region" evidence="6">
    <location>
        <begin position="340"/>
        <end position="367"/>
    </location>
</feature>
<evidence type="ECO:0000256" key="8">
    <source>
        <dbReference type="SAM" id="Phobius"/>
    </source>
</evidence>
<keyword evidence="3 8" id="KW-0812">Transmembrane</keyword>
<dbReference type="Pfam" id="PF04791">
    <property type="entry name" value="LMBR1"/>
    <property type="match status" value="1"/>
</dbReference>
<accession>W7TPT9</accession>
<feature type="transmembrane region" description="Helical" evidence="8">
    <location>
        <begin position="547"/>
        <end position="573"/>
    </location>
</feature>
<feature type="transmembrane region" description="Helical" evidence="8">
    <location>
        <begin position="423"/>
        <end position="444"/>
    </location>
</feature>
<dbReference type="PANTHER" id="PTHR21355">
    <property type="entry name" value="G-PROTEIN COUPLED RECEPTOR-ASSOCIATED PROTEIN LMBRD2"/>
    <property type="match status" value="1"/>
</dbReference>
<feature type="transmembrane region" description="Helical" evidence="8">
    <location>
        <begin position="136"/>
        <end position="155"/>
    </location>
</feature>
<comment type="subcellular location">
    <subcellularLocation>
        <location evidence="1">Membrane</location>
        <topology evidence="1">Multi-pass membrane protein</topology>
    </subcellularLocation>
</comment>
<protein>
    <submittedName>
        <fullName evidence="9">LMBR1-like membrane protein</fullName>
    </submittedName>
</protein>
<evidence type="ECO:0000256" key="6">
    <source>
        <dbReference type="SAM" id="Coils"/>
    </source>
</evidence>
<dbReference type="AlphaFoldDB" id="W7TPT9"/>
<reference evidence="9 10" key="1">
    <citation type="journal article" date="2014" name="Mol. Plant">
        <title>Chromosome Scale Genome Assembly and Transcriptome Profiling of Nannochloropsis gaditana in Nitrogen Depletion.</title>
        <authorList>
            <person name="Corteggiani Carpinelli E."/>
            <person name="Telatin A."/>
            <person name="Vitulo N."/>
            <person name="Forcato C."/>
            <person name="D'Angelo M."/>
            <person name="Schiavon R."/>
            <person name="Vezzi A."/>
            <person name="Giacometti G.M."/>
            <person name="Morosinotto T."/>
            <person name="Valle G."/>
        </authorList>
    </citation>
    <scope>NUCLEOTIDE SEQUENCE [LARGE SCALE GENOMIC DNA]</scope>
    <source>
        <strain evidence="9 10">B-31</strain>
    </source>
</reference>